<dbReference type="GO" id="GO:0005509">
    <property type="term" value="F:calcium ion binding"/>
    <property type="evidence" value="ECO:0007669"/>
    <property type="project" value="InterPro"/>
</dbReference>
<dbReference type="InterPro" id="IPR002048">
    <property type="entry name" value="EF_hand_dom"/>
</dbReference>
<evidence type="ECO:0000313" key="3">
    <source>
        <dbReference type="Proteomes" id="UP000515203"/>
    </source>
</evidence>
<reference evidence="4" key="1">
    <citation type="submission" date="2025-08" db="UniProtKB">
        <authorList>
            <consortium name="RefSeq"/>
        </authorList>
    </citation>
    <scope>IDENTIFICATION</scope>
</reference>
<feature type="region of interest" description="Disordered" evidence="1">
    <location>
        <begin position="1"/>
        <end position="75"/>
    </location>
</feature>
<dbReference type="GO" id="GO:0055038">
    <property type="term" value="C:recycling endosome membrane"/>
    <property type="evidence" value="ECO:0007669"/>
    <property type="project" value="TreeGrafter"/>
</dbReference>
<evidence type="ECO:0000256" key="1">
    <source>
        <dbReference type="SAM" id="MobiDB-lite"/>
    </source>
</evidence>
<dbReference type="GO" id="GO:0032465">
    <property type="term" value="P:regulation of cytokinesis"/>
    <property type="evidence" value="ECO:0007669"/>
    <property type="project" value="TreeGrafter"/>
</dbReference>
<protein>
    <submittedName>
        <fullName evidence="4">Rab11 family-interacting protein 3-like</fullName>
    </submittedName>
</protein>
<dbReference type="AlphaFoldDB" id="A0A6P6E538"/>
<dbReference type="GO" id="GO:0032154">
    <property type="term" value="C:cleavage furrow"/>
    <property type="evidence" value="ECO:0007669"/>
    <property type="project" value="TreeGrafter"/>
</dbReference>
<gene>
    <name evidence="4" type="primary">LOC111815778</name>
</gene>
<feature type="compositionally biased region" description="Pro residues" evidence="1">
    <location>
        <begin position="1"/>
        <end position="12"/>
    </location>
</feature>
<keyword evidence="3" id="KW-1185">Reference proteome</keyword>
<dbReference type="PROSITE" id="PS50222">
    <property type="entry name" value="EF_HAND_2"/>
    <property type="match status" value="1"/>
</dbReference>
<feature type="domain" description="EF-hand" evidence="2">
    <location>
        <begin position="76"/>
        <end position="111"/>
    </location>
</feature>
<dbReference type="GO" id="GO:0032456">
    <property type="term" value="P:endocytic recycling"/>
    <property type="evidence" value="ECO:0007669"/>
    <property type="project" value="TreeGrafter"/>
</dbReference>
<dbReference type="Proteomes" id="UP000515203">
    <property type="component" value="Unplaced"/>
</dbReference>
<dbReference type="RefSeq" id="XP_023567444.1">
    <property type="nucleotide sequence ID" value="XM_023711676.1"/>
</dbReference>
<dbReference type="SUPFAM" id="SSF47473">
    <property type="entry name" value="EF-hand"/>
    <property type="match status" value="1"/>
</dbReference>
<dbReference type="GeneID" id="111815778"/>
<evidence type="ECO:0000259" key="2">
    <source>
        <dbReference type="PROSITE" id="PS50222"/>
    </source>
</evidence>
<dbReference type="InParanoid" id="A0A6P6E538"/>
<dbReference type="OrthoDB" id="418358at2759"/>
<dbReference type="PANTHER" id="PTHR15726:SF6">
    <property type="entry name" value="RAB11 FAMILY-INTERACTING PROTEIN 3"/>
    <property type="match status" value="1"/>
</dbReference>
<dbReference type="PANTHER" id="PTHR15726">
    <property type="entry name" value="RAB11-FAMILY INTERACTING PROTEIN"/>
    <property type="match status" value="1"/>
</dbReference>
<feature type="compositionally biased region" description="Basic and acidic residues" evidence="1">
    <location>
        <begin position="16"/>
        <end position="28"/>
    </location>
</feature>
<dbReference type="Gene3D" id="1.10.238.10">
    <property type="entry name" value="EF-hand"/>
    <property type="match status" value="1"/>
</dbReference>
<sequence>MEPGWPPSPPGPAESARGDALPDARPAEPEDCAPCRRGLPPGASHTDGERLLASHGLPSDPSQAPPLSGDPAAGTEDGARLRAVFDALDGDGDGFVRIEDFVQFATVYGAEQIGKEMSRVSHDTCRL</sequence>
<name>A0A6P6E538_OCTDE</name>
<dbReference type="InterPro" id="IPR051977">
    <property type="entry name" value="Rab11-interacting_regulator"/>
</dbReference>
<evidence type="ECO:0000313" key="4">
    <source>
        <dbReference type="RefSeq" id="XP_023567444.1"/>
    </source>
</evidence>
<accession>A0A6P6E538</accession>
<dbReference type="GO" id="GO:0030139">
    <property type="term" value="C:endocytic vesicle"/>
    <property type="evidence" value="ECO:0007669"/>
    <property type="project" value="TreeGrafter"/>
</dbReference>
<dbReference type="GO" id="GO:0030496">
    <property type="term" value="C:midbody"/>
    <property type="evidence" value="ECO:0007669"/>
    <property type="project" value="TreeGrafter"/>
</dbReference>
<organism evidence="3 4">
    <name type="scientific">Octodon degus</name>
    <name type="common">Degu</name>
    <name type="synonym">Sciurus degus</name>
    <dbReference type="NCBI Taxonomy" id="10160"/>
    <lineage>
        <taxon>Eukaryota</taxon>
        <taxon>Metazoa</taxon>
        <taxon>Chordata</taxon>
        <taxon>Craniata</taxon>
        <taxon>Vertebrata</taxon>
        <taxon>Euteleostomi</taxon>
        <taxon>Mammalia</taxon>
        <taxon>Eutheria</taxon>
        <taxon>Euarchontoglires</taxon>
        <taxon>Glires</taxon>
        <taxon>Rodentia</taxon>
        <taxon>Hystricomorpha</taxon>
        <taxon>Octodontidae</taxon>
        <taxon>Octodon</taxon>
    </lineage>
</organism>
<dbReference type="InterPro" id="IPR011992">
    <property type="entry name" value="EF-hand-dom_pair"/>
</dbReference>
<proteinExistence type="predicted"/>